<evidence type="ECO:0008006" key="4">
    <source>
        <dbReference type="Google" id="ProtNLM"/>
    </source>
</evidence>
<accession>A0ABR1YYP6</accession>
<feature type="chain" id="PRO_5047326502" description="Secreted protein" evidence="1">
    <location>
        <begin position="24"/>
        <end position="133"/>
    </location>
</feature>
<evidence type="ECO:0000256" key="1">
    <source>
        <dbReference type="SAM" id="SignalP"/>
    </source>
</evidence>
<proteinExistence type="predicted"/>
<keyword evidence="1" id="KW-0732">Signal</keyword>
<comment type="caution">
    <text evidence="2">The sequence shown here is derived from an EMBL/GenBank/DDBJ whole genome shotgun (WGS) entry which is preliminary data.</text>
</comment>
<gene>
    <name evidence="2" type="ORF">HDK90DRAFT_135334</name>
</gene>
<feature type="signal peptide" evidence="1">
    <location>
        <begin position="1"/>
        <end position="23"/>
    </location>
</feature>
<keyword evidence="3" id="KW-1185">Reference proteome</keyword>
<dbReference type="Proteomes" id="UP001492380">
    <property type="component" value="Unassembled WGS sequence"/>
</dbReference>
<evidence type="ECO:0000313" key="3">
    <source>
        <dbReference type="Proteomes" id="UP001492380"/>
    </source>
</evidence>
<evidence type="ECO:0000313" key="2">
    <source>
        <dbReference type="EMBL" id="KAK8243831.1"/>
    </source>
</evidence>
<protein>
    <recommendedName>
        <fullName evidence="4">Secreted protein</fullName>
    </recommendedName>
</protein>
<reference evidence="2 3" key="1">
    <citation type="submission" date="2024-04" db="EMBL/GenBank/DDBJ databases">
        <title>Phyllosticta paracitricarpa is synonymous to the EU quarantine fungus P. citricarpa based on phylogenomic analyses.</title>
        <authorList>
            <consortium name="Lawrence Berkeley National Laboratory"/>
            <person name="Van Ingen-Buijs V.A."/>
            <person name="Van Westerhoven A.C."/>
            <person name="Haridas S."/>
            <person name="Skiadas P."/>
            <person name="Martin F."/>
            <person name="Groenewald J.Z."/>
            <person name="Crous P.W."/>
            <person name="Seidl M.F."/>
        </authorList>
    </citation>
    <scope>NUCLEOTIDE SEQUENCE [LARGE SCALE GENOMIC DNA]</scope>
    <source>
        <strain evidence="2 3">CBS 123374</strain>
    </source>
</reference>
<name>A0ABR1YYP6_9PEZI</name>
<sequence>MSMTNTLLAFAFRLLCFSPFSTSSPVHPVHPPTYPIPIPPFIPPALHHSRHAYFSRLRPPARRARSNPNMILEGVEDRLTLPPRRRHEFMRAKTDLGCRRSSSVSTQRAFRAAQLGYSAPRISCHDGYRWWVE</sequence>
<dbReference type="EMBL" id="JBBWRZ010000002">
    <property type="protein sequence ID" value="KAK8243831.1"/>
    <property type="molecule type" value="Genomic_DNA"/>
</dbReference>
<organism evidence="2 3">
    <name type="scientific">Phyllosticta capitalensis</name>
    <dbReference type="NCBI Taxonomy" id="121624"/>
    <lineage>
        <taxon>Eukaryota</taxon>
        <taxon>Fungi</taxon>
        <taxon>Dikarya</taxon>
        <taxon>Ascomycota</taxon>
        <taxon>Pezizomycotina</taxon>
        <taxon>Dothideomycetes</taxon>
        <taxon>Dothideomycetes incertae sedis</taxon>
        <taxon>Botryosphaeriales</taxon>
        <taxon>Phyllostictaceae</taxon>
        <taxon>Phyllosticta</taxon>
    </lineage>
</organism>